<comment type="caution">
    <text evidence="2">The sequence shown here is derived from an EMBL/GenBank/DDBJ whole genome shotgun (WGS) entry which is preliminary data.</text>
</comment>
<dbReference type="PROSITE" id="PS50031">
    <property type="entry name" value="EH"/>
    <property type="match status" value="1"/>
</dbReference>
<dbReference type="EMBL" id="JBBHLL010000123">
    <property type="protein sequence ID" value="KAK7814481.1"/>
    <property type="molecule type" value="Genomic_DNA"/>
</dbReference>
<feature type="domain" description="EH" evidence="1">
    <location>
        <begin position="51"/>
        <end position="92"/>
    </location>
</feature>
<organism evidence="2 3">
    <name type="scientific">Myodes glareolus</name>
    <name type="common">Bank vole</name>
    <name type="synonym">Clethrionomys glareolus</name>
    <dbReference type="NCBI Taxonomy" id="447135"/>
    <lineage>
        <taxon>Eukaryota</taxon>
        <taxon>Metazoa</taxon>
        <taxon>Chordata</taxon>
        <taxon>Craniata</taxon>
        <taxon>Vertebrata</taxon>
        <taxon>Euteleostomi</taxon>
        <taxon>Mammalia</taxon>
        <taxon>Eutheria</taxon>
        <taxon>Euarchontoglires</taxon>
        <taxon>Glires</taxon>
        <taxon>Rodentia</taxon>
        <taxon>Myomorpha</taxon>
        <taxon>Muroidea</taxon>
        <taxon>Cricetidae</taxon>
        <taxon>Arvicolinae</taxon>
        <taxon>Myodes</taxon>
    </lineage>
</organism>
<name>A0AAW0IJZ2_MYOGA</name>
<dbReference type="SUPFAM" id="SSF47473">
    <property type="entry name" value="EF-hand"/>
    <property type="match status" value="1"/>
</dbReference>
<dbReference type="Pfam" id="PF12763">
    <property type="entry name" value="EH"/>
    <property type="match status" value="1"/>
</dbReference>
<accession>A0AAW0IJZ2</accession>
<proteinExistence type="predicted"/>
<dbReference type="PANTHER" id="PTHR11216">
    <property type="entry name" value="EH DOMAIN"/>
    <property type="match status" value="1"/>
</dbReference>
<dbReference type="InterPro" id="IPR011992">
    <property type="entry name" value="EF-hand-dom_pair"/>
</dbReference>
<sequence length="92" mass="9843">EFFIALRLVACAQNGLEVSLSSLNLAHDSSSPLLTSGTSAAELPWAVKSEDKAKYDVIFDSLSPVDGFLSGDKVKPVLLNSKLPVEILGRVR</sequence>
<feature type="non-terminal residue" evidence="2">
    <location>
        <position position="1"/>
    </location>
</feature>
<dbReference type="AlphaFoldDB" id="A0AAW0IJZ2"/>
<dbReference type="Gene3D" id="1.10.238.10">
    <property type="entry name" value="EF-hand"/>
    <property type="match status" value="1"/>
</dbReference>
<dbReference type="Proteomes" id="UP001488838">
    <property type="component" value="Unassembled WGS sequence"/>
</dbReference>
<gene>
    <name evidence="2" type="ORF">U0070_008849</name>
</gene>
<dbReference type="GO" id="GO:0030132">
    <property type="term" value="C:clathrin coat of coated pit"/>
    <property type="evidence" value="ECO:0007669"/>
    <property type="project" value="TreeGrafter"/>
</dbReference>
<keyword evidence="3" id="KW-1185">Reference proteome</keyword>
<evidence type="ECO:0000259" key="1">
    <source>
        <dbReference type="PROSITE" id="PS50031"/>
    </source>
</evidence>
<reference evidence="2 3" key="1">
    <citation type="journal article" date="2023" name="bioRxiv">
        <title>Conserved and derived expression patterns and positive selection on dental genes reveal complex evolutionary context of ever-growing rodent molars.</title>
        <authorList>
            <person name="Calamari Z.T."/>
            <person name="Song A."/>
            <person name="Cohen E."/>
            <person name="Akter M."/>
            <person name="Roy R.D."/>
            <person name="Hallikas O."/>
            <person name="Christensen M.M."/>
            <person name="Li P."/>
            <person name="Marangoni P."/>
            <person name="Jernvall J."/>
            <person name="Klein O.D."/>
        </authorList>
    </citation>
    <scope>NUCLEOTIDE SEQUENCE [LARGE SCALE GENOMIC DNA]</scope>
    <source>
        <strain evidence="2">V071</strain>
    </source>
</reference>
<dbReference type="GO" id="GO:0006897">
    <property type="term" value="P:endocytosis"/>
    <property type="evidence" value="ECO:0007669"/>
    <property type="project" value="TreeGrafter"/>
</dbReference>
<protein>
    <recommendedName>
        <fullName evidence="1">EH domain-containing protein</fullName>
    </recommendedName>
</protein>
<dbReference type="GO" id="GO:0016197">
    <property type="term" value="P:endosomal transport"/>
    <property type="evidence" value="ECO:0007669"/>
    <property type="project" value="TreeGrafter"/>
</dbReference>
<dbReference type="PANTHER" id="PTHR11216:SF176">
    <property type="entry name" value="EPIDERMAL GROWTH FACTOR RECEPTOR PATHWAY SUBSTRATE CLONE 15, ISOFORM A"/>
    <property type="match status" value="1"/>
</dbReference>
<evidence type="ECO:0000313" key="2">
    <source>
        <dbReference type="EMBL" id="KAK7814481.1"/>
    </source>
</evidence>
<dbReference type="InterPro" id="IPR000261">
    <property type="entry name" value="EH_dom"/>
</dbReference>
<evidence type="ECO:0000313" key="3">
    <source>
        <dbReference type="Proteomes" id="UP001488838"/>
    </source>
</evidence>